<dbReference type="Proteomes" id="UP001147653">
    <property type="component" value="Unassembled WGS sequence"/>
</dbReference>
<evidence type="ECO:0000256" key="1">
    <source>
        <dbReference type="SAM" id="MobiDB-lite"/>
    </source>
</evidence>
<evidence type="ECO:0000313" key="2">
    <source>
        <dbReference type="EMBL" id="MDA0184051.1"/>
    </source>
</evidence>
<evidence type="ECO:0000313" key="3">
    <source>
        <dbReference type="Proteomes" id="UP001147653"/>
    </source>
</evidence>
<dbReference type="AlphaFoldDB" id="A0A9X3NDD5"/>
<organism evidence="2 3">
    <name type="scientific">Solirubrobacter phytolaccae</name>
    <dbReference type="NCBI Taxonomy" id="1404360"/>
    <lineage>
        <taxon>Bacteria</taxon>
        <taxon>Bacillati</taxon>
        <taxon>Actinomycetota</taxon>
        <taxon>Thermoleophilia</taxon>
        <taxon>Solirubrobacterales</taxon>
        <taxon>Solirubrobacteraceae</taxon>
        <taxon>Solirubrobacter</taxon>
    </lineage>
</organism>
<keyword evidence="3" id="KW-1185">Reference proteome</keyword>
<dbReference type="EMBL" id="JAPDDP010000067">
    <property type="protein sequence ID" value="MDA0184051.1"/>
    <property type="molecule type" value="Genomic_DNA"/>
</dbReference>
<reference evidence="2" key="1">
    <citation type="submission" date="2022-10" db="EMBL/GenBank/DDBJ databases">
        <title>The WGS of Solirubrobacter phytolaccae KCTC 29190.</title>
        <authorList>
            <person name="Jiang Z."/>
        </authorList>
    </citation>
    <scope>NUCLEOTIDE SEQUENCE</scope>
    <source>
        <strain evidence="2">KCTC 29190</strain>
    </source>
</reference>
<name>A0A9X3NDD5_9ACTN</name>
<proteinExistence type="predicted"/>
<accession>A0A9X3NDD5</accession>
<gene>
    <name evidence="2" type="ORF">OJ997_27330</name>
</gene>
<feature type="region of interest" description="Disordered" evidence="1">
    <location>
        <begin position="100"/>
        <end position="131"/>
    </location>
</feature>
<protein>
    <submittedName>
        <fullName evidence="2">Uncharacterized protein</fullName>
    </submittedName>
</protein>
<comment type="caution">
    <text evidence="2">The sequence shown here is derived from an EMBL/GenBank/DDBJ whole genome shotgun (WGS) entry which is preliminary data.</text>
</comment>
<dbReference type="RefSeq" id="WP_270028468.1">
    <property type="nucleotide sequence ID" value="NZ_JAPDDP010000067.1"/>
</dbReference>
<sequence length="131" mass="15594">MLWFDRLRLSLRRRWDRVDAVFVDSRLVERKVYGGDNPGGFEIWEYMVDVPDDPPVRLSFQEKRFKVRETKKGTIVPVIVNAKRTKAMFDLSDPRIDQEGWVDEQAKRRKERDDARFEANRAAGAPDKRRR</sequence>